<sequence>MKHFKTKEDFFNRANDRLKNFVKHYVEVNKGDDHYSAMHYLSSALIECGFRYVTFDNKALNDIYKHYAGVINESDPT</sequence>
<dbReference type="EMBL" id="MZ616364">
    <property type="protein sequence ID" value="QYC51532.1"/>
    <property type="molecule type" value="Genomic_DNA"/>
</dbReference>
<accession>A0AAE7WAY1</accession>
<dbReference type="Proteomes" id="UP001215551">
    <property type="component" value="Segment"/>
</dbReference>
<proteinExistence type="predicted"/>
<evidence type="ECO:0000313" key="2">
    <source>
        <dbReference type="Proteomes" id="UP001215551"/>
    </source>
</evidence>
<organism evidence="1 2">
    <name type="scientific">Erwinia phage KEY</name>
    <dbReference type="NCBI Taxonomy" id="2821255"/>
    <lineage>
        <taxon>Viruses</taxon>
        <taxon>Duplodnaviria</taxon>
        <taxon>Heunggongvirae</taxon>
        <taxon>Uroviricota</taxon>
        <taxon>Caudoviricetes</taxon>
        <taxon>Demerecviridae</taxon>
        <taxon>Keyvirus</taxon>
        <taxon>Keyvirus key</taxon>
    </lineage>
</organism>
<name>A0AAE7WAY1_9CAUD</name>
<reference evidence="2" key="1">
    <citation type="journal article" date="2023" name="Virus Res">
        <title>Broad-host-range lytic Erwinia phage Key with exopolysaccharide degrading activity.</title>
        <authorList>
            <person name="Zlatohurska M."/>
            <person name="Gorb T."/>
            <person name="Romaniuk L."/>
            <person name="Shenderovska N."/>
            <person name="Faidiuk Y."/>
            <person name="Zhuminska G."/>
            <person name="Hubar Y."/>
            <person name="Hubar O."/>
            <person name="Kropinski A.M."/>
            <person name="Kushkina A."/>
            <person name="Tovkach F."/>
        </authorList>
    </citation>
    <scope>NUCLEOTIDE SEQUENCE [LARGE SCALE GENOMIC DNA]</scope>
</reference>
<protein>
    <submittedName>
        <fullName evidence="1">Uncharacterized protein</fullName>
    </submittedName>
</protein>
<gene>
    <name evidence="1" type="ORF">key_041</name>
</gene>
<keyword evidence="2" id="KW-1185">Reference proteome</keyword>
<evidence type="ECO:0000313" key="1">
    <source>
        <dbReference type="EMBL" id="QYC51532.1"/>
    </source>
</evidence>